<sequence>MVELHARCGGGEPETSRAAEDNLTDAAGTRSDALAFFYGLLFLLGLVAVLVYSPSLIPLAYLGFAAIAFPHRVITFHKKRWTFYLVDFCYFANAACCAFFLAAPEDARAEAAVWALCEGPLAAALIAWQSAWLLGSPGHVVRWGGGERQVEDVLGTRARLYAKAAMAAKRSSAAVVVDDNFSPLGVVYLEDVEAELIRQRLLNEPDANFNR</sequence>
<dbReference type="GO" id="GO:0006656">
    <property type="term" value="P:phosphatidylcholine biosynthetic process"/>
    <property type="evidence" value="ECO:0007669"/>
    <property type="project" value="TreeGrafter"/>
</dbReference>
<keyword evidence="11" id="KW-1208">Phospholipid metabolism</keyword>
<evidence type="ECO:0000256" key="7">
    <source>
        <dbReference type="ARBA" id="ARBA00022989"/>
    </source>
</evidence>
<evidence type="ECO:0000256" key="9">
    <source>
        <dbReference type="ARBA" id="ARBA00023136"/>
    </source>
</evidence>
<name>A0A2J8AE44_9CHLO</name>
<comment type="subcellular location">
    <subcellularLocation>
        <location evidence="1">Membrane</location>
        <topology evidence="1">Multi-pass membrane protein</topology>
    </subcellularLocation>
</comment>
<feature type="transmembrane region" description="Helical" evidence="13">
    <location>
        <begin position="36"/>
        <end position="69"/>
    </location>
</feature>
<comment type="similarity">
    <text evidence="2">Belongs to the GPC1 family.</text>
</comment>
<evidence type="ECO:0000313" key="15">
    <source>
        <dbReference type="Proteomes" id="UP000236333"/>
    </source>
</evidence>
<dbReference type="GO" id="GO:0016746">
    <property type="term" value="F:acyltransferase activity"/>
    <property type="evidence" value="ECO:0007669"/>
    <property type="project" value="UniProtKB-KW"/>
</dbReference>
<evidence type="ECO:0000256" key="1">
    <source>
        <dbReference type="ARBA" id="ARBA00004141"/>
    </source>
</evidence>
<dbReference type="PANTHER" id="PTHR31201">
    <property type="entry name" value="OS01G0585100 PROTEIN"/>
    <property type="match status" value="1"/>
</dbReference>
<dbReference type="OrthoDB" id="550174at2759"/>
<feature type="transmembrane region" description="Helical" evidence="13">
    <location>
        <begin position="81"/>
        <end position="101"/>
    </location>
</feature>
<evidence type="ECO:0000256" key="4">
    <source>
        <dbReference type="ARBA" id="ARBA00022516"/>
    </source>
</evidence>
<evidence type="ECO:0000313" key="14">
    <source>
        <dbReference type="EMBL" id="PNH10790.1"/>
    </source>
</evidence>
<evidence type="ECO:0000256" key="13">
    <source>
        <dbReference type="SAM" id="Phobius"/>
    </source>
</evidence>
<evidence type="ECO:0000256" key="3">
    <source>
        <dbReference type="ARBA" id="ARBA00019082"/>
    </source>
</evidence>
<evidence type="ECO:0000256" key="2">
    <source>
        <dbReference type="ARBA" id="ARBA00006675"/>
    </source>
</evidence>
<gene>
    <name evidence="14" type="ORF">TSOC_002421</name>
</gene>
<dbReference type="AlphaFoldDB" id="A0A2J8AE44"/>
<organism evidence="14 15">
    <name type="scientific">Tetrabaena socialis</name>
    <dbReference type="NCBI Taxonomy" id="47790"/>
    <lineage>
        <taxon>Eukaryota</taxon>
        <taxon>Viridiplantae</taxon>
        <taxon>Chlorophyta</taxon>
        <taxon>core chlorophytes</taxon>
        <taxon>Chlorophyceae</taxon>
        <taxon>CS clade</taxon>
        <taxon>Chlamydomonadales</taxon>
        <taxon>Tetrabaenaceae</taxon>
        <taxon>Tetrabaena</taxon>
    </lineage>
</organism>
<proteinExistence type="inferred from homology"/>
<keyword evidence="6 13" id="KW-0812">Transmembrane</keyword>
<accession>A0A2J8AE44</accession>
<dbReference type="PANTHER" id="PTHR31201:SF1">
    <property type="entry name" value="GLYCEROPHOSPHOCHOLINE ACYLTRANSFERASE 1"/>
    <property type="match status" value="1"/>
</dbReference>
<keyword evidence="9 13" id="KW-0472">Membrane</keyword>
<evidence type="ECO:0000256" key="12">
    <source>
        <dbReference type="ARBA" id="ARBA00023315"/>
    </source>
</evidence>
<protein>
    <recommendedName>
        <fullName evidence="3">Glycerophosphocholine acyltransferase 1</fullName>
    </recommendedName>
</protein>
<evidence type="ECO:0000256" key="11">
    <source>
        <dbReference type="ARBA" id="ARBA00023264"/>
    </source>
</evidence>
<evidence type="ECO:0000256" key="5">
    <source>
        <dbReference type="ARBA" id="ARBA00022679"/>
    </source>
</evidence>
<keyword evidence="4" id="KW-0444">Lipid biosynthesis</keyword>
<keyword evidence="10" id="KW-0594">Phospholipid biosynthesis</keyword>
<keyword evidence="15" id="KW-1185">Reference proteome</keyword>
<keyword evidence="8" id="KW-0443">Lipid metabolism</keyword>
<evidence type="ECO:0000256" key="6">
    <source>
        <dbReference type="ARBA" id="ARBA00022692"/>
    </source>
</evidence>
<keyword evidence="7 13" id="KW-1133">Transmembrane helix</keyword>
<reference evidence="14 15" key="1">
    <citation type="journal article" date="2017" name="Mol. Biol. Evol.">
        <title>The 4-celled Tetrabaena socialis nuclear genome reveals the essential components for genetic control of cell number at the origin of multicellularity in the volvocine lineage.</title>
        <authorList>
            <person name="Featherston J."/>
            <person name="Arakaki Y."/>
            <person name="Hanschen E.R."/>
            <person name="Ferris P.J."/>
            <person name="Michod R.E."/>
            <person name="Olson B.J.S.C."/>
            <person name="Nozaki H."/>
            <person name="Durand P.M."/>
        </authorList>
    </citation>
    <scope>NUCLEOTIDE SEQUENCE [LARGE SCALE GENOMIC DNA]</scope>
    <source>
        <strain evidence="14 15">NIES-571</strain>
    </source>
</reference>
<keyword evidence="5" id="KW-0808">Transferase</keyword>
<dbReference type="Proteomes" id="UP000236333">
    <property type="component" value="Unassembled WGS sequence"/>
</dbReference>
<dbReference type="GO" id="GO:0016020">
    <property type="term" value="C:membrane"/>
    <property type="evidence" value="ECO:0007669"/>
    <property type="project" value="UniProtKB-SubCell"/>
</dbReference>
<dbReference type="EMBL" id="PGGS01000046">
    <property type="protein sequence ID" value="PNH10790.1"/>
    <property type="molecule type" value="Genomic_DNA"/>
</dbReference>
<dbReference type="InterPro" id="IPR021261">
    <property type="entry name" value="GPCAT"/>
</dbReference>
<keyword evidence="12" id="KW-0012">Acyltransferase</keyword>
<evidence type="ECO:0000256" key="8">
    <source>
        <dbReference type="ARBA" id="ARBA00023098"/>
    </source>
</evidence>
<comment type="caution">
    <text evidence="14">The sequence shown here is derived from an EMBL/GenBank/DDBJ whole genome shotgun (WGS) entry which is preliminary data.</text>
</comment>
<dbReference type="Pfam" id="PF10998">
    <property type="entry name" value="DUF2838"/>
    <property type="match status" value="1"/>
</dbReference>
<evidence type="ECO:0000256" key="10">
    <source>
        <dbReference type="ARBA" id="ARBA00023209"/>
    </source>
</evidence>